<evidence type="ECO:0000313" key="3">
    <source>
        <dbReference type="Proteomes" id="UP001501570"/>
    </source>
</evidence>
<comment type="caution">
    <text evidence="2">The sequence shown here is derived from an EMBL/GenBank/DDBJ whole genome shotgun (WGS) entry which is preliminary data.</text>
</comment>
<keyword evidence="3" id="KW-1185">Reference proteome</keyword>
<dbReference type="RefSeq" id="WP_345637411.1">
    <property type="nucleotide sequence ID" value="NZ_BAABJQ010000033.1"/>
</dbReference>
<evidence type="ECO:0000313" key="2">
    <source>
        <dbReference type="EMBL" id="GAA5198412.1"/>
    </source>
</evidence>
<dbReference type="Proteomes" id="UP001501570">
    <property type="component" value="Unassembled WGS sequence"/>
</dbReference>
<feature type="compositionally biased region" description="Basic and acidic residues" evidence="1">
    <location>
        <begin position="39"/>
        <end position="60"/>
    </location>
</feature>
<protein>
    <recommendedName>
        <fullName evidence="4">Right handed beta helix region</fullName>
    </recommendedName>
</protein>
<dbReference type="InterPro" id="IPR012334">
    <property type="entry name" value="Pectin_lyas_fold"/>
</dbReference>
<proteinExistence type="predicted"/>
<dbReference type="Gene3D" id="2.160.20.10">
    <property type="entry name" value="Single-stranded right-handed beta-helix, Pectin lyase-like"/>
    <property type="match status" value="1"/>
</dbReference>
<accession>A0ABP9SNT0</accession>
<dbReference type="SUPFAM" id="SSF51126">
    <property type="entry name" value="Pectin lyase-like"/>
    <property type="match status" value="1"/>
</dbReference>
<dbReference type="InterPro" id="IPR011050">
    <property type="entry name" value="Pectin_lyase_fold/virulence"/>
</dbReference>
<feature type="compositionally biased region" description="Low complexity" evidence="1">
    <location>
        <begin position="28"/>
        <end position="38"/>
    </location>
</feature>
<dbReference type="EMBL" id="BAABJQ010000033">
    <property type="protein sequence ID" value="GAA5198412.1"/>
    <property type="molecule type" value="Genomic_DNA"/>
</dbReference>
<feature type="region of interest" description="Disordered" evidence="1">
    <location>
        <begin position="28"/>
        <end position="65"/>
    </location>
</feature>
<dbReference type="InterPro" id="IPR006311">
    <property type="entry name" value="TAT_signal"/>
</dbReference>
<gene>
    <name evidence="2" type="ORF">GCM10023322_71750</name>
</gene>
<sequence length="724" mass="79978">MTEIRRRDFLATGAALGGAAIVGGLTGTSAAAASPGASADRKGNRPDDRPKPPQPDDRVQPGDLYIEPPTLTCLGFEWRIEGDDNRNASVKVEYRKKGSRSWTRGMDLFRMNGERVLSNVRFDVISPNMFIGSILDLEPDTEYEVQLTMADPDGVRGNGRKNVSVRTRPEPVPYPHGRVFHVYPHGTPDDVKIQPAFEGFNDAYNNSGSGTDMAWATRPRVRPGDTLLVHAGLYKYSREFYTNTASLDRTHFEGTYYLRGKGTADKPIAIKAAGDGEVIFDGNGCFNLFDLKVADYHYFEGITFRNTELAMWVGSQHEAGAKGLTVKKCRFEDVGFGIWTNYSGSSNFYIADNVFLGRNDPDHVIIWSDPSDTDYLGQPFPPSMGQPSTDTVPPRYGSYLAIKVYGQGHVICYNEVRNFHDGIDCETYGNPDGSFATDPNLPDTTDGPKYPPKEYWDLRPVAIDVYNNYMDNFHDNPFEADGSLHNYRIMRNLMLNCASHGFCNQPTLGGPIYWIRNVAYHMPRGSTRGEATGAIFYNNTILSETAPTGIGSNMHWKNNLILGEGFTDRIFDVSTNTNYTSSDYNGFRVNPGVAASFRWTSPPFGVASDQPAPDHTPSLTARDFATLAEYSAATGQDKHSVLVDYDVFVNVPKLDAQDPAQRTKRVDITDVDFRLRPGSAAVNAGVVIPNVTDGHTGKAPDLGALETGKPLPHWGPRLQGPHWK</sequence>
<evidence type="ECO:0008006" key="4">
    <source>
        <dbReference type="Google" id="ProtNLM"/>
    </source>
</evidence>
<feature type="region of interest" description="Disordered" evidence="1">
    <location>
        <begin position="692"/>
        <end position="724"/>
    </location>
</feature>
<organism evidence="2 3">
    <name type="scientific">Rugosimonospora acidiphila</name>
    <dbReference type="NCBI Taxonomy" id="556531"/>
    <lineage>
        <taxon>Bacteria</taxon>
        <taxon>Bacillati</taxon>
        <taxon>Actinomycetota</taxon>
        <taxon>Actinomycetes</taxon>
        <taxon>Micromonosporales</taxon>
        <taxon>Micromonosporaceae</taxon>
        <taxon>Rugosimonospora</taxon>
    </lineage>
</organism>
<name>A0ABP9SNT0_9ACTN</name>
<reference evidence="3" key="1">
    <citation type="journal article" date="2019" name="Int. J. Syst. Evol. Microbiol.">
        <title>The Global Catalogue of Microorganisms (GCM) 10K type strain sequencing project: providing services to taxonomists for standard genome sequencing and annotation.</title>
        <authorList>
            <consortium name="The Broad Institute Genomics Platform"/>
            <consortium name="The Broad Institute Genome Sequencing Center for Infectious Disease"/>
            <person name="Wu L."/>
            <person name="Ma J."/>
        </authorList>
    </citation>
    <scope>NUCLEOTIDE SEQUENCE [LARGE SCALE GENOMIC DNA]</scope>
    <source>
        <strain evidence="3">JCM 18304</strain>
    </source>
</reference>
<evidence type="ECO:0000256" key="1">
    <source>
        <dbReference type="SAM" id="MobiDB-lite"/>
    </source>
</evidence>
<dbReference type="PROSITE" id="PS51318">
    <property type="entry name" value="TAT"/>
    <property type="match status" value="1"/>
</dbReference>